<proteinExistence type="predicted"/>
<protein>
    <submittedName>
        <fullName evidence="3">Spermatogenesis-associated serine-rich protein 1</fullName>
    </submittedName>
</protein>
<dbReference type="Pfam" id="PF15160">
    <property type="entry name" value="SASRP1"/>
    <property type="match status" value="1"/>
</dbReference>
<reference evidence="3" key="2">
    <citation type="submission" date="2025-08" db="UniProtKB">
        <authorList>
            <consortium name="RefSeq"/>
        </authorList>
    </citation>
    <scope>IDENTIFICATION</scope>
    <source>
        <tissue evidence="3">Tongue muscle</tissue>
    </source>
</reference>
<evidence type="ECO:0000313" key="2">
    <source>
        <dbReference type="Proteomes" id="UP001652640"/>
    </source>
</evidence>
<dbReference type="RefSeq" id="XP_070313009.1">
    <property type="nucleotide sequence ID" value="XM_070456908.1"/>
</dbReference>
<sequence length="442" mass="48446">MDRRVDQPAGPCLASFEVWIHSRPSKNQNWPSLASVCNTFQVYLFPPTASLCRPFSELSPQSVKARGSGFAPSKDSITCGGSESRGKPRGPGSTAWREAAARVAGPVSWQLRNAPPRVRQVAAASLLPLALGSSACSSAAGWGCICTAESMDAGSGPGGCRLRPLYSRDLKKVQDKGDSDITTGEKRYNTKHNDLLESKGCFANVTSSGRRVSSSSTETGLSVGKPLSPCRGLVHLDPAAELDLKSSSSHSDHSSETSLPEVQKDKYPQEFSLLKLQTKDGQRPEWTFYPRFSSNIHTYHVGKQCFFNGVFLGNRRSLSERIVDKSLGRKKYVLDPRNGIPKLTPGDNPYMYPEQSKGFHKAGSTLPPVNFSIVPYEKKFDTFIPLEPLPQIPNLPFWVKHKANMLKSEIREVKELDDWQPAISLLHSLLPAGGSKDFQKIA</sequence>
<evidence type="ECO:0000256" key="1">
    <source>
        <dbReference type="SAM" id="MobiDB-lite"/>
    </source>
</evidence>
<dbReference type="InterPro" id="IPR029165">
    <property type="entry name" value="SASRP1"/>
</dbReference>
<gene>
    <name evidence="3" type="primary">SPATS1</name>
</gene>
<accession>A0ABM4HBS0</accession>
<organism evidence="2 3">
    <name type="scientific">Odocoileus virginianus</name>
    <name type="common">White-tailed deer</name>
    <dbReference type="NCBI Taxonomy" id="9874"/>
    <lineage>
        <taxon>Eukaryota</taxon>
        <taxon>Metazoa</taxon>
        <taxon>Chordata</taxon>
        <taxon>Craniata</taxon>
        <taxon>Vertebrata</taxon>
        <taxon>Euteleostomi</taxon>
        <taxon>Mammalia</taxon>
        <taxon>Eutheria</taxon>
        <taxon>Laurasiatheria</taxon>
        <taxon>Artiodactyla</taxon>
        <taxon>Ruminantia</taxon>
        <taxon>Pecora</taxon>
        <taxon>Cervidae</taxon>
        <taxon>Odocoileinae</taxon>
        <taxon>Odocoileus</taxon>
    </lineage>
</organism>
<dbReference type="GeneID" id="110135642"/>
<dbReference type="PANTHER" id="PTHR35845">
    <property type="entry name" value="SPERMATOGENESIS-ASSOCIATED SERINE-RICH PROTEIN 1"/>
    <property type="match status" value="1"/>
</dbReference>
<feature type="region of interest" description="Disordered" evidence="1">
    <location>
        <begin position="243"/>
        <end position="264"/>
    </location>
</feature>
<feature type="region of interest" description="Disordered" evidence="1">
    <location>
        <begin position="64"/>
        <end position="94"/>
    </location>
</feature>
<reference evidence="2" key="1">
    <citation type="journal article" date="2022" name="J. Hered.">
        <title>A De Novo Chromosome-Level Genome Assembly of the White-Tailed Deer, Odocoileus Virginianus.</title>
        <authorList>
            <person name="London E.W."/>
            <person name="Roca A.L."/>
            <person name="Novakofski J.E."/>
            <person name="Mateus-Pinilla N.E."/>
        </authorList>
    </citation>
    <scope>NUCLEOTIDE SEQUENCE [LARGE SCALE GENOMIC DNA]</scope>
</reference>
<dbReference type="PANTHER" id="PTHR35845:SF1">
    <property type="entry name" value="SPERMATOGENESIS-ASSOCIATED SERINE-RICH PROTEIN 1"/>
    <property type="match status" value="1"/>
</dbReference>
<evidence type="ECO:0000313" key="3">
    <source>
        <dbReference type="RefSeq" id="XP_070313009.1"/>
    </source>
</evidence>
<name>A0ABM4HBS0_ODOVR</name>
<dbReference type="Proteomes" id="UP001652640">
    <property type="component" value="Chromosome 27"/>
</dbReference>
<keyword evidence="2" id="KW-1185">Reference proteome</keyword>